<evidence type="ECO:0000256" key="3">
    <source>
        <dbReference type="ARBA" id="ARBA00023015"/>
    </source>
</evidence>
<dbReference type="PANTHER" id="PTHR31657:SF87">
    <property type="entry name" value="ETHYLENE-RESPONSIVE TRANSCRIPTION FACTOR RAP2-13"/>
    <property type="match status" value="1"/>
</dbReference>
<feature type="region of interest" description="Disordered" evidence="8">
    <location>
        <begin position="393"/>
        <end position="415"/>
    </location>
</feature>
<dbReference type="PRINTS" id="PR00367">
    <property type="entry name" value="ETHRSPELEMNT"/>
</dbReference>
<evidence type="ECO:0000313" key="10">
    <source>
        <dbReference type="EMBL" id="CAK9883095.1"/>
    </source>
</evidence>
<keyword evidence="2" id="KW-0936">Ethylene signaling pathway</keyword>
<evidence type="ECO:0000256" key="1">
    <source>
        <dbReference type="ARBA" id="ARBA00004123"/>
    </source>
</evidence>
<dbReference type="InterPro" id="IPR001471">
    <property type="entry name" value="AP2/ERF_dom"/>
</dbReference>
<keyword evidence="11" id="KW-1185">Reference proteome</keyword>
<evidence type="ECO:0000256" key="6">
    <source>
        <dbReference type="ARBA" id="ARBA00023242"/>
    </source>
</evidence>
<keyword evidence="6" id="KW-0539">Nucleus</keyword>
<proteinExistence type="inferred from homology"/>
<evidence type="ECO:0000256" key="7">
    <source>
        <dbReference type="ARBA" id="ARBA00024343"/>
    </source>
</evidence>
<feature type="region of interest" description="Disordered" evidence="8">
    <location>
        <begin position="62"/>
        <end position="81"/>
    </location>
</feature>
<dbReference type="Gene3D" id="3.30.730.10">
    <property type="entry name" value="AP2/ERF domain"/>
    <property type="match status" value="1"/>
</dbReference>
<keyword evidence="5" id="KW-0804">Transcription</keyword>
<reference evidence="10" key="1">
    <citation type="submission" date="2024-03" db="EMBL/GenBank/DDBJ databases">
        <authorList>
            <consortium name="ELIXIR-Norway"/>
            <consortium name="Elixir Norway"/>
        </authorList>
    </citation>
    <scope>NUCLEOTIDE SEQUENCE</scope>
</reference>
<evidence type="ECO:0000256" key="8">
    <source>
        <dbReference type="SAM" id="MobiDB-lite"/>
    </source>
</evidence>
<organism evidence="10 11">
    <name type="scientific">Sphagnum jensenii</name>
    <dbReference type="NCBI Taxonomy" id="128206"/>
    <lineage>
        <taxon>Eukaryota</taxon>
        <taxon>Viridiplantae</taxon>
        <taxon>Streptophyta</taxon>
        <taxon>Embryophyta</taxon>
        <taxon>Bryophyta</taxon>
        <taxon>Sphagnophytina</taxon>
        <taxon>Sphagnopsida</taxon>
        <taxon>Sphagnales</taxon>
        <taxon>Sphagnaceae</taxon>
        <taxon>Sphagnum</taxon>
    </lineage>
</organism>
<dbReference type="EMBL" id="OZ023710">
    <property type="protein sequence ID" value="CAK9883095.1"/>
    <property type="molecule type" value="Genomic_DNA"/>
</dbReference>
<comment type="similarity">
    <text evidence="7">Belongs to the AP2/ERF transcription factor family. ERF subfamily.</text>
</comment>
<dbReference type="SMART" id="SM00380">
    <property type="entry name" value="AP2"/>
    <property type="match status" value="1"/>
</dbReference>
<dbReference type="CDD" id="cd00018">
    <property type="entry name" value="AP2"/>
    <property type="match status" value="1"/>
</dbReference>
<evidence type="ECO:0000256" key="5">
    <source>
        <dbReference type="ARBA" id="ARBA00023163"/>
    </source>
</evidence>
<feature type="compositionally biased region" description="Polar residues" evidence="8">
    <location>
        <begin position="322"/>
        <end position="343"/>
    </location>
</feature>
<name>A0ABP1C424_9BRYO</name>
<dbReference type="PROSITE" id="PS51032">
    <property type="entry name" value="AP2_ERF"/>
    <property type="match status" value="1"/>
</dbReference>
<sequence>MAVVADRLAYMPPTGHMNFPNCAAGSHVRQASAGSTEREFSMLGVECDSNSWLADLGTSYCSSSSSSSSSERPGISNSDDGRADMRSCYSSFWPGFNYEVLLGSSGEAHESSLSTTSSLQHLPVGQVVYSSAAPVDLRSVQKLVPVELSCSGSIQTQQPQQLQRFDVVQQLQQLQSMQIQQQQQEQLLQFQLLEAAAASVYHENQLPWSSNRGRGSSEAGCSLGPRPILMKKQQAHDKRGVGVVGPSGSAAAAGGPRVQQTSKLYRGVRQRHWGKWVAEIRLPRNRTRLWLGTFDTAEEAALAYDKAAYNLRGDCARLNFPPQRNNSDDQLAASTHSSDPNCSSWISSCSAGVRTAATPGGLMSEKLPSTLSMKLETCIAYRKKAVQARNDEAGGSCSIQAATPSPLMEPDHNRSGLQESNLELAVSNDKPAACMPSSSSSSLRVEDSCVTIARALPAAGADMSCSQIINTSAAAAAAAVQDLQGRSGGESAAGGTLMTQYRSSSQSSPSELVSDACSCIEDPAAGASDSCMWEELVDILNNCDAAASEADLSSWADIIDFPLSTRPTSDSEPELLQEPNPSLICSKPEDAAAAYSSNYHSSLSSSIVAWGSHQQQQLQEAANFAPGTAAAGNMKKKPLPARLVCSSSTLSPVHQTTMENFHVGGNWIKGSRQAARRYAAQGFNRLDVSKIVDGLFPG</sequence>
<dbReference type="InterPro" id="IPR051758">
    <property type="entry name" value="ERF/AP2-like"/>
</dbReference>
<feature type="region of interest" description="Disordered" evidence="8">
    <location>
        <begin position="321"/>
        <end position="343"/>
    </location>
</feature>
<dbReference type="SUPFAM" id="SSF54171">
    <property type="entry name" value="DNA-binding domain"/>
    <property type="match status" value="1"/>
</dbReference>
<keyword evidence="4" id="KW-0238">DNA-binding</keyword>
<dbReference type="InterPro" id="IPR016177">
    <property type="entry name" value="DNA-bd_dom_sf"/>
</dbReference>
<feature type="domain" description="AP2/ERF" evidence="9">
    <location>
        <begin position="264"/>
        <end position="321"/>
    </location>
</feature>
<keyword evidence="3" id="KW-0805">Transcription regulation</keyword>
<dbReference type="Pfam" id="PF00847">
    <property type="entry name" value="AP2"/>
    <property type="match status" value="1"/>
</dbReference>
<protein>
    <recommendedName>
        <fullName evidence="9">AP2/ERF domain-containing protein</fullName>
    </recommendedName>
</protein>
<dbReference type="InterPro" id="IPR036955">
    <property type="entry name" value="AP2/ERF_dom_sf"/>
</dbReference>
<evidence type="ECO:0000256" key="2">
    <source>
        <dbReference type="ARBA" id="ARBA00022745"/>
    </source>
</evidence>
<gene>
    <name evidence="10" type="ORF">CSSPJE1EN2_LOCUS24346</name>
</gene>
<evidence type="ECO:0000313" key="11">
    <source>
        <dbReference type="Proteomes" id="UP001497522"/>
    </source>
</evidence>
<dbReference type="Proteomes" id="UP001497522">
    <property type="component" value="Chromosome 9"/>
</dbReference>
<dbReference type="PANTHER" id="PTHR31657">
    <property type="entry name" value="ETHYLENE-RESPONSIVE TRANSCRIPTION FACTOR ERF061"/>
    <property type="match status" value="1"/>
</dbReference>
<evidence type="ECO:0000259" key="9">
    <source>
        <dbReference type="PROSITE" id="PS51032"/>
    </source>
</evidence>
<comment type="subcellular location">
    <subcellularLocation>
        <location evidence="1">Nucleus</location>
    </subcellularLocation>
</comment>
<evidence type="ECO:0000256" key="4">
    <source>
        <dbReference type="ARBA" id="ARBA00023125"/>
    </source>
</evidence>
<accession>A0ABP1C424</accession>